<dbReference type="GO" id="GO:0009307">
    <property type="term" value="P:DNA restriction-modification system"/>
    <property type="evidence" value="ECO:0007669"/>
    <property type="project" value="UniProtKB-KW"/>
</dbReference>
<evidence type="ECO:0000256" key="1">
    <source>
        <dbReference type="ARBA" id="ARBA00010203"/>
    </source>
</evidence>
<protein>
    <recommendedName>
        <fullName evidence="2">site-specific DNA-methyltransferase (cytosine-N(4)-specific)</fullName>
        <ecNumber evidence="2">2.1.1.113</ecNumber>
    </recommendedName>
</protein>
<keyword evidence="3 10" id="KW-0489">Methyltransferase</keyword>
<accession>A0A6M8BCW1</accession>
<dbReference type="GO" id="GO:0008170">
    <property type="term" value="F:N-methyltransferase activity"/>
    <property type="evidence" value="ECO:0007669"/>
    <property type="project" value="InterPro"/>
</dbReference>
<reference evidence="10 11" key="1">
    <citation type="submission" date="2020-05" db="EMBL/GenBank/DDBJ databases">
        <title>Complete genome sequence of of a novel Thermoleptolyngbya strain isolated from hot springs of Ganzi, Sichuan China.</title>
        <authorList>
            <person name="Tang J."/>
            <person name="Daroch M."/>
            <person name="Li L."/>
            <person name="Waleron K."/>
            <person name="Waleron M."/>
            <person name="Waleron M."/>
        </authorList>
    </citation>
    <scope>NUCLEOTIDE SEQUENCE [LARGE SCALE GENOMIC DNA]</scope>
    <source>
        <strain evidence="10 11">PKUAC-SCTA183</strain>
    </source>
</reference>
<evidence type="ECO:0000256" key="5">
    <source>
        <dbReference type="ARBA" id="ARBA00022691"/>
    </source>
</evidence>
<keyword evidence="11" id="KW-1185">Reference proteome</keyword>
<comment type="similarity">
    <text evidence="1">Belongs to the N(4)/N(6)-methyltransferase family. N(4) subfamily.</text>
</comment>
<evidence type="ECO:0000256" key="4">
    <source>
        <dbReference type="ARBA" id="ARBA00022679"/>
    </source>
</evidence>
<keyword evidence="4" id="KW-0808">Transferase</keyword>
<comment type="catalytic activity">
    <reaction evidence="8">
        <text>a 2'-deoxycytidine in DNA + S-adenosyl-L-methionine = an N(4)-methyl-2'-deoxycytidine in DNA + S-adenosyl-L-homocysteine + H(+)</text>
        <dbReference type="Rhea" id="RHEA:16857"/>
        <dbReference type="Rhea" id="RHEA-COMP:11369"/>
        <dbReference type="Rhea" id="RHEA-COMP:13674"/>
        <dbReference type="ChEBI" id="CHEBI:15378"/>
        <dbReference type="ChEBI" id="CHEBI:57856"/>
        <dbReference type="ChEBI" id="CHEBI:59789"/>
        <dbReference type="ChEBI" id="CHEBI:85452"/>
        <dbReference type="ChEBI" id="CHEBI:137933"/>
        <dbReference type="EC" id="2.1.1.113"/>
    </reaction>
</comment>
<dbReference type="PROSITE" id="PS00093">
    <property type="entry name" value="N4_MTASE"/>
    <property type="match status" value="1"/>
</dbReference>
<evidence type="ECO:0000313" key="10">
    <source>
        <dbReference type="EMBL" id="QKD84674.1"/>
    </source>
</evidence>
<evidence type="ECO:0000256" key="8">
    <source>
        <dbReference type="ARBA" id="ARBA00049120"/>
    </source>
</evidence>
<dbReference type="KEGG" id="theu:HPC62_00195"/>
<dbReference type="Pfam" id="PF01555">
    <property type="entry name" value="N6_N4_Mtase"/>
    <property type="match status" value="1"/>
</dbReference>
<proteinExistence type="inferred from homology"/>
<dbReference type="Proteomes" id="UP000505210">
    <property type="component" value="Chromosome"/>
</dbReference>
<dbReference type="AlphaFoldDB" id="A0A6M8BCW1"/>
<sequence>MDLPHFSEGASGTFADNARLPVHRWFRYSAGFSGAWAADVIRREGKERDVRVFDPFAGSGTTLIAAEQCGAECWGIDPHPFVARVAQGKLAYRTSPDVFVDRAKRVLASARRRTPALDSYAPLIRKCYTDDALAQLDCLRRAVEAQADDSEASLLVWLALAAILRPTSHVGTANWQYLLPSRRKARVQEPFAAFDDMTSTMLQDMRATNGLDTPRAKFTVDDARSCESVPADTFNLVVTSPPYPNNYDYADATRLELTFFGEIKGWGDLQDNIRQHLLRSCTQHVPDHAVDLPAILSRADLDPIRDELTSVCKELGEVRLTRGGKKTYHNLVACYFLDLAEVWHALRRMCSSPSRVCFVIGDSAPYGVYVPVIEWLGKLALSAGFKSFHFEKTRDRNTKWKNRKHRVPLCEGRLWVEG</sequence>
<dbReference type="REBASE" id="403340">
    <property type="entry name" value="M.Tsp183ORF195P"/>
</dbReference>
<organism evidence="10 11">
    <name type="scientific">Thermoleptolyngbya sichuanensis A183</name>
    <dbReference type="NCBI Taxonomy" id="2737172"/>
    <lineage>
        <taxon>Bacteria</taxon>
        <taxon>Bacillati</taxon>
        <taxon>Cyanobacteriota</taxon>
        <taxon>Cyanophyceae</taxon>
        <taxon>Oculatellales</taxon>
        <taxon>Oculatellaceae</taxon>
        <taxon>Thermoleptolyngbya</taxon>
        <taxon>Thermoleptolyngbya sichuanensis</taxon>
    </lineage>
</organism>
<dbReference type="GO" id="GO:0015667">
    <property type="term" value="F:site-specific DNA-methyltransferase (cytosine-N4-specific) activity"/>
    <property type="evidence" value="ECO:0007669"/>
    <property type="project" value="UniProtKB-EC"/>
</dbReference>
<evidence type="ECO:0000313" key="11">
    <source>
        <dbReference type="Proteomes" id="UP000505210"/>
    </source>
</evidence>
<evidence type="ECO:0000256" key="6">
    <source>
        <dbReference type="ARBA" id="ARBA00022747"/>
    </source>
</evidence>
<evidence type="ECO:0000259" key="9">
    <source>
        <dbReference type="Pfam" id="PF01555"/>
    </source>
</evidence>
<keyword evidence="7" id="KW-0238">DNA-binding</keyword>
<dbReference type="GO" id="GO:0032259">
    <property type="term" value="P:methylation"/>
    <property type="evidence" value="ECO:0007669"/>
    <property type="project" value="UniProtKB-KW"/>
</dbReference>
<dbReference type="InterPro" id="IPR017985">
    <property type="entry name" value="MeTrfase_CN4_CS"/>
</dbReference>
<dbReference type="CDD" id="cd02440">
    <property type="entry name" value="AdoMet_MTases"/>
    <property type="match status" value="1"/>
</dbReference>
<dbReference type="EC" id="2.1.1.113" evidence="2"/>
<dbReference type="GO" id="GO:0003677">
    <property type="term" value="F:DNA binding"/>
    <property type="evidence" value="ECO:0007669"/>
    <property type="project" value="UniProtKB-KW"/>
</dbReference>
<evidence type="ECO:0000256" key="7">
    <source>
        <dbReference type="ARBA" id="ARBA00023125"/>
    </source>
</evidence>
<keyword evidence="5" id="KW-0949">S-adenosyl-L-methionine</keyword>
<keyword evidence="6" id="KW-0680">Restriction system</keyword>
<dbReference type="Gene3D" id="3.40.50.150">
    <property type="entry name" value="Vaccinia Virus protein VP39"/>
    <property type="match status" value="2"/>
</dbReference>
<evidence type="ECO:0000256" key="3">
    <source>
        <dbReference type="ARBA" id="ARBA00022603"/>
    </source>
</evidence>
<name>A0A6M8BCW1_9CYAN</name>
<feature type="domain" description="DNA methylase N-4/N-6" evidence="9">
    <location>
        <begin position="30"/>
        <end position="86"/>
    </location>
</feature>
<dbReference type="SUPFAM" id="SSF53335">
    <property type="entry name" value="S-adenosyl-L-methionine-dependent methyltransferases"/>
    <property type="match status" value="2"/>
</dbReference>
<dbReference type="InterPro" id="IPR029063">
    <property type="entry name" value="SAM-dependent_MTases_sf"/>
</dbReference>
<gene>
    <name evidence="10" type="ORF">HPC62_00195</name>
</gene>
<dbReference type="InterPro" id="IPR002941">
    <property type="entry name" value="DNA_methylase_N4/N6"/>
</dbReference>
<dbReference type="EMBL" id="CP053661">
    <property type="protein sequence ID" value="QKD84674.1"/>
    <property type="molecule type" value="Genomic_DNA"/>
</dbReference>
<evidence type="ECO:0000256" key="2">
    <source>
        <dbReference type="ARBA" id="ARBA00012185"/>
    </source>
</evidence>